<feature type="chain" id="PRO_5012645923" evidence="1">
    <location>
        <begin position="25"/>
        <end position="103"/>
    </location>
</feature>
<evidence type="ECO:0000313" key="2">
    <source>
        <dbReference type="EMBL" id="OWM73629.1"/>
    </source>
</evidence>
<dbReference type="AlphaFoldDB" id="A0A218WMD3"/>
<evidence type="ECO:0000313" key="3">
    <source>
        <dbReference type="Proteomes" id="UP000197138"/>
    </source>
</evidence>
<accession>A0A218WMD3</accession>
<keyword evidence="1" id="KW-0732">Signal</keyword>
<dbReference type="EMBL" id="MTKT01003950">
    <property type="protein sequence ID" value="OWM73629.1"/>
    <property type="molecule type" value="Genomic_DNA"/>
</dbReference>
<feature type="signal peptide" evidence="1">
    <location>
        <begin position="1"/>
        <end position="24"/>
    </location>
</feature>
<protein>
    <submittedName>
        <fullName evidence="2">Uncharacterized protein</fullName>
    </submittedName>
</protein>
<name>A0A218WMD3_PUNGR</name>
<organism evidence="2 3">
    <name type="scientific">Punica granatum</name>
    <name type="common">Pomegranate</name>
    <dbReference type="NCBI Taxonomy" id="22663"/>
    <lineage>
        <taxon>Eukaryota</taxon>
        <taxon>Viridiplantae</taxon>
        <taxon>Streptophyta</taxon>
        <taxon>Embryophyta</taxon>
        <taxon>Tracheophyta</taxon>
        <taxon>Spermatophyta</taxon>
        <taxon>Magnoliopsida</taxon>
        <taxon>eudicotyledons</taxon>
        <taxon>Gunneridae</taxon>
        <taxon>Pentapetalae</taxon>
        <taxon>rosids</taxon>
        <taxon>malvids</taxon>
        <taxon>Myrtales</taxon>
        <taxon>Lythraceae</taxon>
        <taxon>Punica</taxon>
    </lineage>
</organism>
<sequence length="103" mass="11499">MGRINWALWGVIVGLAAGDSQVKGVHWAALLVRKIPGSAQLRWASLGLLFRPVFLGFPFQERSGAKFARIPLFTVVHRRQRGLRRGLSNGSILRVRLDVKIRG</sequence>
<proteinExistence type="predicted"/>
<dbReference type="Proteomes" id="UP000197138">
    <property type="component" value="Unassembled WGS sequence"/>
</dbReference>
<gene>
    <name evidence="2" type="ORF">CDL15_Pgr026728</name>
</gene>
<evidence type="ECO:0000256" key="1">
    <source>
        <dbReference type="SAM" id="SignalP"/>
    </source>
</evidence>
<comment type="caution">
    <text evidence="2">The sequence shown here is derived from an EMBL/GenBank/DDBJ whole genome shotgun (WGS) entry which is preliminary data.</text>
</comment>
<reference evidence="3" key="1">
    <citation type="journal article" date="2017" name="Plant J.">
        <title>The pomegranate (Punica granatum L.) genome and the genomics of punicalagin biosynthesis.</title>
        <authorList>
            <person name="Qin G."/>
            <person name="Xu C."/>
            <person name="Ming R."/>
            <person name="Tang H."/>
            <person name="Guyot R."/>
            <person name="Kramer E.M."/>
            <person name="Hu Y."/>
            <person name="Yi X."/>
            <person name="Qi Y."/>
            <person name="Xu X."/>
            <person name="Gao Z."/>
            <person name="Pan H."/>
            <person name="Jian J."/>
            <person name="Tian Y."/>
            <person name="Yue Z."/>
            <person name="Xu Y."/>
        </authorList>
    </citation>
    <scope>NUCLEOTIDE SEQUENCE [LARGE SCALE GENOMIC DNA]</scope>
    <source>
        <strain evidence="3">cv. Dabenzi</strain>
    </source>
</reference>